<reference evidence="1" key="1">
    <citation type="journal article" date="2023" name="Int. J. Mol. Sci.">
        <title>Metagenomics Revealed a New Genus 'Candidatus Thiocaldithrix dubininis' gen. nov., sp. nov. and a New Species 'Candidatus Thiothrix putei' sp. nov. in the Family Thiotrichaceae, Some Members of Which Have Traits of Both Na+- and H+-Motive Energetics.</title>
        <authorList>
            <person name="Ravin N.V."/>
            <person name="Muntyan M.S."/>
            <person name="Smolyakov D.D."/>
            <person name="Rudenko T.S."/>
            <person name="Beletsky A.V."/>
            <person name="Mardanov A.V."/>
            <person name="Grabovich M.Y."/>
        </authorList>
    </citation>
    <scope>NUCLEOTIDE SEQUENCE</scope>
    <source>
        <strain evidence="1">GKL-02</strain>
    </source>
</reference>
<dbReference type="PANTHER" id="PTHR37550">
    <property type="entry name" value="ANTITOXIN VAPB1"/>
    <property type="match status" value="1"/>
</dbReference>
<dbReference type="Gene3D" id="2.10.260.10">
    <property type="match status" value="1"/>
</dbReference>
<dbReference type="InterPro" id="IPR047976">
    <property type="entry name" value="Anti_VapB2-like"/>
</dbReference>
<dbReference type="InterPro" id="IPR051734">
    <property type="entry name" value="VapB_TA_antitoxins"/>
</dbReference>
<dbReference type="InterPro" id="IPR037914">
    <property type="entry name" value="SpoVT-AbrB_sf"/>
</dbReference>
<proteinExistence type="predicted"/>
<sequence>MTAIAARLFKNGQGQAVRIPRIFQFEGIDEVLIRREGDALIITPKRKSWASFADIPSADDDFMAERPDVFDLGRVVYQSVP</sequence>
<protein>
    <submittedName>
        <fullName evidence="1">Type II toxin-antitoxin system VapB family antitoxin</fullName>
    </submittedName>
</protein>
<dbReference type="Proteomes" id="UP001301326">
    <property type="component" value="Chromosome"/>
</dbReference>
<accession>A0AA95KQJ1</accession>
<dbReference type="SUPFAM" id="SSF89447">
    <property type="entry name" value="AbrB/MazE/MraZ-like"/>
    <property type="match status" value="1"/>
</dbReference>
<dbReference type="PANTHER" id="PTHR37550:SF1">
    <property type="entry name" value="SSL1300 PROTEIN"/>
    <property type="match status" value="1"/>
</dbReference>
<organism evidence="1">
    <name type="scientific">Candidatus Thiothrix putei</name>
    <dbReference type="NCBI Taxonomy" id="3080811"/>
    <lineage>
        <taxon>Bacteria</taxon>
        <taxon>Pseudomonadati</taxon>
        <taxon>Pseudomonadota</taxon>
        <taxon>Gammaproteobacteria</taxon>
        <taxon>Thiotrichales</taxon>
        <taxon>Thiotrichaceae</taxon>
        <taxon>Thiothrix</taxon>
    </lineage>
</organism>
<dbReference type="NCBIfam" id="NF040493">
    <property type="entry name" value="TA_anti_VapB"/>
    <property type="match status" value="1"/>
</dbReference>
<evidence type="ECO:0000313" key="1">
    <source>
        <dbReference type="EMBL" id="WGZ94923.1"/>
    </source>
</evidence>
<dbReference type="AlphaFoldDB" id="A0AA95KQJ1"/>
<reference evidence="1" key="2">
    <citation type="submission" date="2023-04" db="EMBL/GenBank/DDBJ databases">
        <authorList>
            <person name="Beletskiy A.V."/>
            <person name="Mardanov A.V."/>
            <person name="Ravin N.V."/>
        </authorList>
    </citation>
    <scope>NUCLEOTIDE SEQUENCE</scope>
    <source>
        <strain evidence="1">GKL-02</strain>
    </source>
</reference>
<dbReference type="EMBL" id="CP124756">
    <property type="protein sequence ID" value="WGZ94923.1"/>
    <property type="molecule type" value="Genomic_DNA"/>
</dbReference>
<dbReference type="KEGG" id="tput:QJT81_02750"/>
<gene>
    <name evidence="1" type="primary">vapB</name>
    <name evidence="1" type="ORF">QJT81_02750</name>
</gene>
<name>A0AA95KQJ1_9GAMM</name>